<protein>
    <submittedName>
        <fullName evidence="2">Uncharacterized protein</fullName>
    </submittedName>
</protein>
<feature type="compositionally biased region" description="Low complexity" evidence="1">
    <location>
        <begin position="38"/>
        <end position="56"/>
    </location>
</feature>
<gene>
    <name evidence="2" type="ORF">OE88DRAFT_1641333</name>
</gene>
<feature type="compositionally biased region" description="Polar residues" evidence="1">
    <location>
        <begin position="1"/>
        <end position="17"/>
    </location>
</feature>
<dbReference type="AlphaFoldDB" id="A0A5C3NEL6"/>
<evidence type="ECO:0000313" key="3">
    <source>
        <dbReference type="Proteomes" id="UP000305948"/>
    </source>
</evidence>
<dbReference type="Proteomes" id="UP000305948">
    <property type="component" value="Unassembled WGS sequence"/>
</dbReference>
<feature type="compositionally biased region" description="Basic and acidic residues" evidence="1">
    <location>
        <begin position="59"/>
        <end position="71"/>
    </location>
</feature>
<feature type="compositionally biased region" description="Low complexity" evidence="1">
    <location>
        <begin position="77"/>
        <end position="91"/>
    </location>
</feature>
<feature type="region of interest" description="Disordered" evidence="1">
    <location>
        <begin position="1"/>
        <end position="98"/>
    </location>
</feature>
<organism evidence="2 3">
    <name type="scientific">Heliocybe sulcata</name>
    <dbReference type="NCBI Taxonomy" id="5364"/>
    <lineage>
        <taxon>Eukaryota</taxon>
        <taxon>Fungi</taxon>
        <taxon>Dikarya</taxon>
        <taxon>Basidiomycota</taxon>
        <taxon>Agaricomycotina</taxon>
        <taxon>Agaricomycetes</taxon>
        <taxon>Gloeophyllales</taxon>
        <taxon>Gloeophyllaceae</taxon>
        <taxon>Heliocybe</taxon>
    </lineage>
</organism>
<name>A0A5C3NEL6_9AGAM</name>
<reference evidence="2 3" key="1">
    <citation type="journal article" date="2019" name="Nat. Ecol. Evol.">
        <title>Megaphylogeny resolves global patterns of mushroom evolution.</title>
        <authorList>
            <person name="Varga T."/>
            <person name="Krizsan K."/>
            <person name="Foldi C."/>
            <person name="Dima B."/>
            <person name="Sanchez-Garcia M."/>
            <person name="Sanchez-Ramirez S."/>
            <person name="Szollosi G.J."/>
            <person name="Szarkandi J.G."/>
            <person name="Papp V."/>
            <person name="Albert L."/>
            <person name="Andreopoulos W."/>
            <person name="Angelini C."/>
            <person name="Antonin V."/>
            <person name="Barry K.W."/>
            <person name="Bougher N.L."/>
            <person name="Buchanan P."/>
            <person name="Buyck B."/>
            <person name="Bense V."/>
            <person name="Catcheside P."/>
            <person name="Chovatia M."/>
            <person name="Cooper J."/>
            <person name="Damon W."/>
            <person name="Desjardin D."/>
            <person name="Finy P."/>
            <person name="Geml J."/>
            <person name="Haridas S."/>
            <person name="Hughes K."/>
            <person name="Justo A."/>
            <person name="Karasinski D."/>
            <person name="Kautmanova I."/>
            <person name="Kiss B."/>
            <person name="Kocsube S."/>
            <person name="Kotiranta H."/>
            <person name="LaButti K.M."/>
            <person name="Lechner B.E."/>
            <person name="Liimatainen K."/>
            <person name="Lipzen A."/>
            <person name="Lukacs Z."/>
            <person name="Mihaltcheva S."/>
            <person name="Morgado L.N."/>
            <person name="Niskanen T."/>
            <person name="Noordeloos M.E."/>
            <person name="Ohm R.A."/>
            <person name="Ortiz-Santana B."/>
            <person name="Ovrebo C."/>
            <person name="Racz N."/>
            <person name="Riley R."/>
            <person name="Savchenko A."/>
            <person name="Shiryaev A."/>
            <person name="Soop K."/>
            <person name="Spirin V."/>
            <person name="Szebenyi C."/>
            <person name="Tomsovsky M."/>
            <person name="Tulloss R.E."/>
            <person name="Uehling J."/>
            <person name="Grigoriev I.V."/>
            <person name="Vagvolgyi C."/>
            <person name="Papp T."/>
            <person name="Martin F.M."/>
            <person name="Miettinen O."/>
            <person name="Hibbett D.S."/>
            <person name="Nagy L.G."/>
        </authorList>
    </citation>
    <scope>NUCLEOTIDE SEQUENCE [LARGE SCALE GENOMIC DNA]</scope>
    <source>
        <strain evidence="2 3">OMC1185</strain>
    </source>
</reference>
<evidence type="ECO:0000256" key="1">
    <source>
        <dbReference type="SAM" id="MobiDB-lite"/>
    </source>
</evidence>
<evidence type="ECO:0000313" key="2">
    <source>
        <dbReference type="EMBL" id="TFK55415.1"/>
    </source>
</evidence>
<keyword evidence="3" id="KW-1185">Reference proteome</keyword>
<accession>A0A5C3NEL6</accession>
<dbReference type="EMBL" id="ML213504">
    <property type="protein sequence ID" value="TFK55415.1"/>
    <property type="molecule type" value="Genomic_DNA"/>
</dbReference>
<proteinExistence type="predicted"/>
<sequence length="167" mass="17246">MTASSNILTTPDTSSLPMGTGASSTSSKPKSDSKPKGDSTSSKTSRALSLSKLFKSSSKKSDGEGAYDKLSDTSSIATTEGGKAPATTAKKTAAKKADMHMNARAAANTWADVKWSSEKLGITYGCLDDDRAHTVLAVFVIKVTPAVDEDQQSVAEGVGQYSSNSVA</sequence>